<keyword evidence="3" id="KW-1185">Reference proteome</keyword>
<dbReference type="InterPro" id="IPR008511">
    <property type="entry name" value="ROH1-like"/>
</dbReference>
<protein>
    <submittedName>
        <fullName evidence="2">Uncharacterized protein</fullName>
    </submittedName>
</protein>
<name>A0A2I0WHG8_9ASPA</name>
<feature type="region of interest" description="Disordered" evidence="1">
    <location>
        <begin position="1"/>
        <end position="20"/>
    </location>
</feature>
<evidence type="ECO:0000256" key="1">
    <source>
        <dbReference type="SAM" id="MobiDB-lite"/>
    </source>
</evidence>
<dbReference type="Proteomes" id="UP000233837">
    <property type="component" value="Unassembled WGS sequence"/>
</dbReference>
<evidence type="ECO:0000313" key="3">
    <source>
        <dbReference type="Proteomes" id="UP000233837"/>
    </source>
</evidence>
<accession>A0A2I0WHG8</accession>
<dbReference type="AlphaFoldDB" id="A0A2I0WHG8"/>
<organism evidence="2 3">
    <name type="scientific">Dendrobium catenatum</name>
    <dbReference type="NCBI Taxonomy" id="906689"/>
    <lineage>
        <taxon>Eukaryota</taxon>
        <taxon>Viridiplantae</taxon>
        <taxon>Streptophyta</taxon>
        <taxon>Embryophyta</taxon>
        <taxon>Tracheophyta</taxon>
        <taxon>Spermatophyta</taxon>
        <taxon>Magnoliopsida</taxon>
        <taxon>Liliopsida</taxon>
        <taxon>Asparagales</taxon>
        <taxon>Orchidaceae</taxon>
        <taxon>Epidendroideae</taxon>
        <taxon>Malaxideae</taxon>
        <taxon>Dendrobiinae</taxon>
        <taxon>Dendrobium</taxon>
    </lineage>
</organism>
<proteinExistence type="predicted"/>
<evidence type="ECO:0000313" key="2">
    <source>
        <dbReference type="EMBL" id="PKU75113.1"/>
    </source>
</evidence>
<gene>
    <name evidence="2" type="ORF">MA16_Dca021885</name>
</gene>
<reference evidence="2 3" key="2">
    <citation type="journal article" date="2017" name="Nature">
        <title>The Apostasia genome and the evolution of orchids.</title>
        <authorList>
            <person name="Zhang G.Q."/>
            <person name="Liu K.W."/>
            <person name="Li Z."/>
            <person name="Lohaus R."/>
            <person name="Hsiao Y.Y."/>
            <person name="Niu S.C."/>
            <person name="Wang J.Y."/>
            <person name="Lin Y.C."/>
            <person name="Xu Q."/>
            <person name="Chen L.J."/>
            <person name="Yoshida K."/>
            <person name="Fujiwara S."/>
            <person name="Wang Z.W."/>
            <person name="Zhang Y.Q."/>
            <person name="Mitsuda N."/>
            <person name="Wang M."/>
            <person name="Liu G.H."/>
            <person name="Pecoraro L."/>
            <person name="Huang H.X."/>
            <person name="Xiao X.J."/>
            <person name="Lin M."/>
            <person name="Wu X.Y."/>
            <person name="Wu W.L."/>
            <person name="Chen Y.Y."/>
            <person name="Chang S.B."/>
            <person name="Sakamoto S."/>
            <person name="Ohme-Takagi M."/>
            <person name="Yagi M."/>
            <person name="Zeng S.J."/>
            <person name="Shen C.Y."/>
            <person name="Yeh C.M."/>
            <person name="Luo Y.B."/>
            <person name="Tsai W.C."/>
            <person name="Van de Peer Y."/>
            <person name="Liu Z.J."/>
        </authorList>
    </citation>
    <scope>NUCLEOTIDE SEQUENCE [LARGE SCALE GENOMIC DNA]</scope>
    <source>
        <tissue evidence="2">The whole plant</tissue>
    </source>
</reference>
<dbReference type="Pfam" id="PF05633">
    <property type="entry name" value="ROH1-like"/>
    <property type="match status" value="1"/>
</dbReference>
<sequence>MRAYRSNVQSSNPESNTLSPLSNQFEQSFVFKLKNRRQSQGYRMSANHLSKILDASIVAQKMGMKLTMEAISSTASSNLDWKFMNCYLDSIVILLDACNNIQLRLESIRSFLNWIPIEVHYLEGEHELSRVVLQRAIAALESIRFQDKHHCKKIEKSIYRMRTFGKKLSGHKLTHQDSSDSTSPNLYKTLSSSWSMAILVIDRSASVCIIF</sequence>
<dbReference type="EMBL" id="KZ502642">
    <property type="protein sequence ID" value="PKU75113.1"/>
    <property type="molecule type" value="Genomic_DNA"/>
</dbReference>
<reference evidence="2 3" key="1">
    <citation type="journal article" date="2016" name="Sci. Rep.">
        <title>The Dendrobium catenatum Lindl. genome sequence provides insights into polysaccharide synthase, floral development and adaptive evolution.</title>
        <authorList>
            <person name="Zhang G.Q."/>
            <person name="Xu Q."/>
            <person name="Bian C."/>
            <person name="Tsai W.C."/>
            <person name="Yeh C.M."/>
            <person name="Liu K.W."/>
            <person name="Yoshida K."/>
            <person name="Zhang L.S."/>
            <person name="Chang S.B."/>
            <person name="Chen F."/>
            <person name="Shi Y."/>
            <person name="Su Y.Y."/>
            <person name="Zhang Y.Q."/>
            <person name="Chen L.J."/>
            <person name="Yin Y."/>
            <person name="Lin M."/>
            <person name="Huang H."/>
            <person name="Deng H."/>
            <person name="Wang Z.W."/>
            <person name="Zhu S.L."/>
            <person name="Zhao X."/>
            <person name="Deng C."/>
            <person name="Niu S.C."/>
            <person name="Huang J."/>
            <person name="Wang M."/>
            <person name="Liu G.H."/>
            <person name="Yang H.J."/>
            <person name="Xiao X.J."/>
            <person name="Hsiao Y.Y."/>
            <person name="Wu W.L."/>
            <person name="Chen Y.Y."/>
            <person name="Mitsuda N."/>
            <person name="Ohme-Takagi M."/>
            <person name="Luo Y.B."/>
            <person name="Van de Peer Y."/>
            <person name="Liu Z.J."/>
        </authorList>
    </citation>
    <scope>NUCLEOTIDE SEQUENCE [LARGE SCALE GENOMIC DNA]</scope>
    <source>
        <tissue evidence="2">The whole plant</tissue>
    </source>
</reference>